<evidence type="ECO:0000313" key="2">
    <source>
        <dbReference type="EMBL" id="QNO48585.1"/>
    </source>
</evidence>
<dbReference type="Pfam" id="PF07676">
    <property type="entry name" value="PD40"/>
    <property type="match status" value="4"/>
</dbReference>
<dbReference type="Gene3D" id="2.120.10.30">
    <property type="entry name" value="TolB, C-terminal domain"/>
    <property type="match status" value="2"/>
</dbReference>
<reference evidence="2" key="1">
    <citation type="submission" date="2020-06" db="EMBL/GenBank/DDBJ databases">
        <title>Unique genomic features of the anaerobic methanotrophic archaea.</title>
        <authorList>
            <person name="Chadwick G.L."/>
            <person name="Skennerton C.T."/>
            <person name="Laso-Perez R."/>
            <person name="Leu A.O."/>
            <person name="Speth D.R."/>
            <person name="Yu H."/>
            <person name="Morgan-Lang C."/>
            <person name="Hatzenpichler R."/>
            <person name="Goudeau D."/>
            <person name="Malmstrom R."/>
            <person name="Brazelton W.J."/>
            <person name="Woyke T."/>
            <person name="Hallam S.J."/>
            <person name="Tyson G.W."/>
            <person name="Wegener G."/>
            <person name="Boetius A."/>
            <person name="Orphan V."/>
        </authorList>
    </citation>
    <scope>NUCLEOTIDE SEQUENCE</scope>
</reference>
<organism evidence="2">
    <name type="scientific">Candidatus Methanogaster sp. ANME-2c ERB4</name>
    <dbReference type="NCBI Taxonomy" id="2759911"/>
    <lineage>
        <taxon>Archaea</taxon>
        <taxon>Methanobacteriati</taxon>
        <taxon>Methanobacteriota</taxon>
        <taxon>Stenosarchaea group</taxon>
        <taxon>Methanomicrobia</taxon>
        <taxon>Methanosarcinales</taxon>
        <taxon>ANME-2 cluster</taxon>
        <taxon>Candidatus Methanogasteraceae</taxon>
        <taxon>Candidatus Methanogaster</taxon>
    </lineage>
</organism>
<accession>A0A7G9YKQ1</accession>
<dbReference type="PANTHER" id="PTHR36842:SF1">
    <property type="entry name" value="PROTEIN TOLB"/>
    <property type="match status" value="1"/>
</dbReference>
<dbReference type="EMBL" id="MT631355">
    <property type="protein sequence ID" value="QNO48585.1"/>
    <property type="molecule type" value="Genomic_DNA"/>
</dbReference>
<dbReference type="AlphaFoldDB" id="A0A7G9YKQ1"/>
<proteinExistence type="inferred from homology"/>
<sequence length="496" mass="54049">MTSKFIMFVIVTATLLLLCVSMGTVSATIAVEDLTQLTTYSADDLDPQWSPDSNEIVFRRRSCPEQKIIKLELDDLSETVLATHGCKYGGTTPCIFGDPSYSPDGTKVVYAKDDCNGWVDVHVVNSDGSSDQCITCSDSGENINPIWYPQRNKIVYANAQDCCNRYLWDIISINPGGSGKITLVSGVLSQGFYAMSPDESKILYSAETYRDSHIYMMKIKDLNTGTVTGLDSGVFSYHLFPQQTQSWQSQIFSPDGSKVVYYSDENENWDIYTINADGTGKTQLTTDTSDDRSAYFSPDGSKILFVSDRSGNNDIWVMGADGNNKVQLTTNTLDDSDPSWSPDGSKIVFQSARSGNYDIWVMELGEISIPAIIDTDPDTLNLKSNGAWITAYIELPDDCDVNNINVPTIILTTPSGDAVPVDPNAPATVGDYDLDGISDLMVKFDRATIVAYLGETDAINGGTGTDCEVELTISGGLIDGTPFEGTDTIRVIKKGK</sequence>
<dbReference type="InterPro" id="IPR011042">
    <property type="entry name" value="6-blade_b-propeller_TolB-like"/>
</dbReference>
<dbReference type="InterPro" id="IPR011659">
    <property type="entry name" value="WD40"/>
</dbReference>
<dbReference type="SUPFAM" id="SSF69304">
    <property type="entry name" value="Tricorn protease N-terminal domain"/>
    <property type="match status" value="1"/>
</dbReference>
<protein>
    <submittedName>
        <fullName evidence="2">Tol-Pal system protein TolB</fullName>
    </submittedName>
</protein>
<comment type="similarity">
    <text evidence="1">Belongs to the TolB family.</text>
</comment>
<gene>
    <name evidence="2" type="primary">tolB</name>
    <name evidence="2" type="ORF">CJINKJJD_00018</name>
</gene>
<dbReference type="PANTHER" id="PTHR36842">
    <property type="entry name" value="PROTEIN TOLB HOMOLOG"/>
    <property type="match status" value="1"/>
</dbReference>
<dbReference type="SUPFAM" id="SSF82171">
    <property type="entry name" value="DPP6 N-terminal domain-like"/>
    <property type="match status" value="1"/>
</dbReference>
<name>A0A7G9YKQ1_9EURY</name>
<evidence type="ECO:0000256" key="1">
    <source>
        <dbReference type="ARBA" id="ARBA00009820"/>
    </source>
</evidence>